<feature type="transmembrane region" description="Helical" evidence="1">
    <location>
        <begin position="225"/>
        <end position="246"/>
    </location>
</feature>
<protein>
    <recommendedName>
        <fullName evidence="4">ABC-2 family transporter protein</fullName>
    </recommendedName>
</protein>
<feature type="transmembrane region" description="Helical" evidence="1">
    <location>
        <begin position="148"/>
        <end position="168"/>
    </location>
</feature>
<keyword evidence="1" id="KW-0472">Membrane</keyword>
<accession>A0A9D1JL64</accession>
<organism evidence="2 3">
    <name type="scientific">Candidatus Limivivens intestinipullorum</name>
    <dbReference type="NCBI Taxonomy" id="2840858"/>
    <lineage>
        <taxon>Bacteria</taxon>
        <taxon>Bacillati</taxon>
        <taxon>Bacillota</taxon>
        <taxon>Clostridia</taxon>
        <taxon>Lachnospirales</taxon>
        <taxon>Lachnospiraceae</taxon>
        <taxon>Lachnospiraceae incertae sedis</taxon>
        <taxon>Candidatus Limivivens</taxon>
    </lineage>
</organism>
<reference evidence="2" key="2">
    <citation type="journal article" date="2021" name="PeerJ">
        <title>Extensive microbial diversity within the chicken gut microbiome revealed by metagenomics and culture.</title>
        <authorList>
            <person name="Gilroy R."/>
            <person name="Ravi A."/>
            <person name="Getino M."/>
            <person name="Pursley I."/>
            <person name="Horton D.L."/>
            <person name="Alikhan N.F."/>
            <person name="Baker D."/>
            <person name="Gharbi K."/>
            <person name="Hall N."/>
            <person name="Watson M."/>
            <person name="Adriaenssens E.M."/>
            <person name="Foster-Nyarko E."/>
            <person name="Jarju S."/>
            <person name="Secka A."/>
            <person name="Antonio M."/>
            <person name="Oren A."/>
            <person name="Chaudhuri R.R."/>
            <person name="La Ragione R."/>
            <person name="Hildebrand F."/>
            <person name="Pallen M.J."/>
        </authorList>
    </citation>
    <scope>NUCLEOTIDE SEQUENCE</scope>
    <source>
        <strain evidence="2">CHK190-19873</strain>
    </source>
</reference>
<evidence type="ECO:0000256" key="1">
    <source>
        <dbReference type="SAM" id="Phobius"/>
    </source>
</evidence>
<dbReference type="Proteomes" id="UP000823935">
    <property type="component" value="Unassembled WGS sequence"/>
</dbReference>
<dbReference type="AlphaFoldDB" id="A0A9D1JL64"/>
<feature type="transmembrane region" description="Helical" evidence="1">
    <location>
        <begin position="102"/>
        <end position="128"/>
    </location>
</feature>
<keyword evidence="1" id="KW-0812">Transmembrane</keyword>
<gene>
    <name evidence="2" type="ORF">IAB44_11090</name>
</gene>
<comment type="caution">
    <text evidence="2">The sequence shown here is derived from an EMBL/GenBank/DDBJ whole genome shotgun (WGS) entry which is preliminary data.</text>
</comment>
<feature type="transmembrane region" description="Helical" evidence="1">
    <location>
        <begin position="175"/>
        <end position="193"/>
    </location>
</feature>
<evidence type="ECO:0000313" key="2">
    <source>
        <dbReference type="EMBL" id="HIS32074.1"/>
    </source>
</evidence>
<reference evidence="2" key="1">
    <citation type="submission" date="2020-10" db="EMBL/GenBank/DDBJ databases">
        <authorList>
            <person name="Gilroy R."/>
        </authorList>
    </citation>
    <scope>NUCLEOTIDE SEQUENCE</scope>
    <source>
        <strain evidence="2">CHK190-19873</strain>
    </source>
</reference>
<proteinExistence type="predicted"/>
<keyword evidence="1" id="KW-1133">Transmembrane helix</keyword>
<sequence>MRKIWAVIFREYKMQTARPAGWAVLLGATLLAQADNFPSVGNLRRLEFLNQPAYFVSRIMNFDALVLLFGLLFLLAGRIPLDRRTGMKTLFMASPLKKGQYLAGKLLGGFFSTFTFLTVFLCLNTTVYCIAAPFAVSLEDGLVPLLKALVFPGFFSCLFVSFCAVALPGIMDLRFFYILAAVLFGANAVYVGSADAMPFYLITSGELARLIWVHPKWPFVDAGSVWANGIFLTVGGLVSGALPLLARKFWRAE</sequence>
<feature type="transmembrane region" description="Helical" evidence="1">
    <location>
        <begin position="58"/>
        <end position="81"/>
    </location>
</feature>
<name>A0A9D1JL64_9FIRM</name>
<evidence type="ECO:0000313" key="3">
    <source>
        <dbReference type="Proteomes" id="UP000823935"/>
    </source>
</evidence>
<dbReference type="EMBL" id="DVIQ01000069">
    <property type="protein sequence ID" value="HIS32074.1"/>
    <property type="molecule type" value="Genomic_DNA"/>
</dbReference>
<evidence type="ECO:0008006" key="4">
    <source>
        <dbReference type="Google" id="ProtNLM"/>
    </source>
</evidence>